<sequence>MDKQILLPTDFSKNALNAVRYALDLYADQQCDFHFLNIYQVDDYSLDNDMMVPEPGERAFESAKARSEKQFEKLMEILKLHPKNSKHTYHTISTFSYLFEAVEDVIAKKDIDIIVMGTKGDTGSRTVIFGTNTINLMERITECPVLAIPVDVRFSPPKELVFPTDYKTPLKRKELSYLIEINKMHGTAIRILHIKEEAELKKAQQSNKELLERIFKETDHSFHTLEGLKVQAGIDAFIESRGSDMVAFLNKKHTFFNSIFSRPLVKELGYHSRIPILALNDYSK</sequence>
<dbReference type="EMBL" id="LAZR01010534">
    <property type="protein sequence ID" value="KKM66425.1"/>
    <property type="molecule type" value="Genomic_DNA"/>
</dbReference>
<dbReference type="InterPro" id="IPR006016">
    <property type="entry name" value="UspA"/>
</dbReference>
<dbReference type="InterPro" id="IPR006015">
    <property type="entry name" value="Universal_stress_UspA"/>
</dbReference>
<comment type="caution">
    <text evidence="3">The sequence shown here is derived from an EMBL/GenBank/DDBJ whole genome shotgun (WGS) entry which is preliminary data.</text>
</comment>
<dbReference type="Gene3D" id="3.40.50.12370">
    <property type="match status" value="1"/>
</dbReference>
<gene>
    <name evidence="3" type="ORF">LCGC14_1481300</name>
</gene>
<comment type="similarity">
    <text evidence="1">Belongs to the universal stress protein A family.</text>
</comment>
<evidence type="ECO:0000256" key="1">
    <source>
        <dbReference type="ARBA" id="ARBA00008791"/>
    </source>
</evidence>
<dbReference type="CDD" id="cd00293">
    <property type="entry name" value="USP-like"/>
    <property type="match status" value="1"/>
</dbReference>
<dbReference type="PRINTS" id="PR01438">
    <property type="entry name" value="UNVRSLSTRESS"/>
</dbReference>
<proteinExistence type="inferred from homology"/>
<organism evidence="3">
    <name type="scientific">marine sediment metagenome</name>
    <dbReference type="NCBI Taxonomy" id="412755"/>
    <lineage>
        <taxon>unclassified sequences</taxon>
        <taxon>metagenomes</taxon>
        <taxon>ecological metagenomes</taxon>
    </lineage>
</organism>
<dbReference type="AlphaFoldDB" id="A0A0F9LQ07"/>
<dbReference type="PANTHER" id="PTHR46268">
    <property type="entry name" value="STRESS RESPONSE PROTEIN NHAX"/>
    <property type="match status" value="1"/>
</dbReference>
<dbReference type="Pfam" id="PF00582">
    <property type="entry name" value="Usp"/>
    <property type="match status" value="1"/>
</dbReference>
<reference evidence="3" key="1">
    <citation type="journal article" date="2015" name="Nature">
        <title>Complex archaea that bridge the gap between prokaryotes and eukaryotes.</title>
        <authorList>
            <person name="Spang A."/>
            <person name="Saw J.H."/>
            <person name="Jorgensen S.L."/>
            <person name="Zaremba-Niedzwiedzka K."/>
            <person name="Martijn J."/>
            <person name="Lind A.E."/>
            <person name="van Eijk R."/>
            <person name="Schleper C."/>
            <person name="Guy L."/>
            <person name="Ettema T.J."/>
        </authorList>
    </citation>
    <scope>NUCLEOTIDE SEQUENCE</scope>
</reference>
<dbReference type="SUPFAM" id="SSF52402">
    <property type="entry name" value="Adenine nucleotide alpha hydrolases-like"/>
    <property type="match status" value="2"/>
</dbReference>
<evidence type="ECO:0000259" key="2">
    <source>
        <dbReference type="Pfam" id="PF00582"/>
    </source>
</evidence>
<protein>
    <recommendedName>
        <fullName evidence="2">UspA domain-containing protein</fullName>
    </recommendedName>
</protein>
<name>A0A0F9LQ07_9ZZZZ</name>
<feature type="domain" description="UspA" evidence="2">
    <location>
        <begin position="3"/>
        <end position="149"/>
    </location>
</feature>
<dbReference type="PANTHER" id="PTHR46268:SF22">
    <property type="entry name" value="SENSOR PROTEIN KDPD-RELATED"/>
    <property type="match status" value="1"/>
</dbReference>
<evidence type="ECO:0000313" key="3">
    <source>
        <dbReference type="EMBL" id="KKM66425.1"/>
    </source>
</evidence>
<accession>A0A0F9LQ07</accession>